<gene>
    <name evidence="5" type="ORF">FA047_12235</name>
</gene>
<comment type="similarity">
    <text evidence="1">Belongs to the sulfatase family.</text>
</comment>
<dbReference type="InterPro" id="IPR017850">
    <property type="entry name" value="Alkaline_phosphatase_core_sf"/>
</dbReference>
<dbReference type="EMBL" id="SWBQ01000003">
    <property type="protein sequence ID" value="TKC06091.1"/>
    <property type="molecule type" value="Genomic_DNA"/>
</dbReference>
<dbReference type="PROSITE" id="PS00523">
    <property type="entry name" value="SULFATASE_1"/>
    <property type="match status" value="1"/>
</dbReference>
<proteinExistence type="inferred from homology"/>
<accession>A0A4U1CI23</accession>
<evidence type="ECO:0000313" key="5">
    <source>
        <dbReference type="EMBL" id="TKC06091.1"/>
    </source>
</evidence>
<dbReference type="Pfam" id="PF00884">
    <property type="entry name" value="Sulfatase"/>
    <property type="match status" value="1"/>
</dbReference>
<keyword evidence="2" id="KW-0378">Hydrolase</keyword>
<organism evidence="5 6">
    <name type="scientific">Pedobacter frigoris</name>
    <dbReference type="NCBI Taxonomy" id="2571272"/>
    <lineage>
        <taxon>Bacteria</taxon>
        <taxon>Pseudomonadati</taxon>
        <taxon>Bacteroidota</taxon>
        <taxon>Sphingobacteriia</taxon>
        <taxon>Sphingobacteriales</taxon>
        <taxon>Sphingobacteriaceae</taxon>
        <taxon>Pedobacter</taxon>
    </lineage>
</organism>
<feature type="region of interest" description="Disordered" evidence="3">
    <location>
        <begin position="448"/>
        <end position="470"/>
    </location>
</feature>
<dbReference type="Gene3D" id="3.40.720.10">
    <property type="entry name" value="Alkaline Phosphatase, subunit A"/>
    <property type="match status" value="1"/>
</dbReference>
<keyword evidence="6" id="KW-1185">Reference proteome</keyword>
<comment type="caution">
    <text evidence="5">The sequence shown here is derived from an EMBL/GenBank/DDBJ whole genome shotgun (WGS) entry which is preliminary data.</text>
</comment>
<dbReference type="OrthoDB" id="975025at2"/>
<name>A0A4U1CI23_9SPHI</name>
<dbReference type="AlphaFoldDB" id="A0A4U1CI23"/>
<dbReference type="PANTHER" id="PTHR43751">
    <property type="entry name" value="SULFATASE"/>
    <property type="match status" value="1"/>
</dbReference>
<dbReference type="RefSeq" id="WP_136836350.1">
    <property type="nucleotide sequence ID" value="NZ_SWBQ01000003.1"/>
</dbReference>
<sequence length="470" mass="53129">MMHKEIKIVCAALLCTAGFSFKSPVKDRPPNIIFIMADDLTMGDIGPYGSTQVYTPNLTRLAKEGVCLDNMFNMVPVCSPTRQSLLTGLGPVRNGAYPNHTMIYDGIKTLPVYLKELGYRAALIGKKHYAPESAFPFEYLGGRDGDMGYGKDVELSKAEDYIRKSKGKPYFLMFTSNQPHEPWNRGNQKAYDPAKIKLNPNMVDTRTTRSRMAKYFAEITYLDSLVGVCLDMVDRSGEKDNTVVIFATEQGNSFPFSKWTLYDQGLRSGIIARWPGKIKPGTRNAAMLQYSDITPTLIDIAGADPLKVNTGSKDGMENMGFDGRSFKNILTGSGSHVRDYVFAEMTTRGLIRGSEAYGIRSARSNKFLYIHNLNYKSEFQNTLTNSVLFREWMTTNYERANFYLKRPEEEFYDVIKDPFNLYNLAADPEYAVAKKELQEKLSDFMKQQNDKGLATEMDALSRQPKNQTKH</sequence>
<evidence type="ECO:0000256" key="1">
    <source>
        <dbReference type="ARBA" id="ARBA00008779"/>
    </source>
</evidence>
<evidence type="ECO:0000313" key="6">
    <source>
        <dbReference type="Proteomes" id="UP000307244"/>
    </source>
</evidence>
<protein>
    <submittedName>
        <fullName evidence="5">Sulfatase</fullName>
    </submittedName>
</protein>
<evidence type="ECO:0000256" key="2">
    <source>
        <dbReference type="ARBA" id="ARBA00022801"/>
    </source>
</evidence>
<reference evidence="5 6" key="1">
    <citation type="submission" date="2019-04" db="EMBL/GenBank/DDBJ databases">
        <title>Pedobacter sp. RP-3-15 sp. nov., isolated from Arctic soil.</title>
        <authorList>
            <person name="Dahal R.H."/>
            <person name="Kim D.-U."/>
        </authorList>
    </citation>
    <scope>NUCLEOTIDE SEQUENCE [LARGE SCALE GENOMIC DNA]</scope>
    <source>
        <strain evidence="5 6">RP-3-15</strain>
    </source>
</reference>
<evidence type="ECO:0000256" key="3">
    <source>
        <dbReference type="SAM" id="MobiDB-lite"/>
    </source>
</evidence>
<dbReference type="InterPro" id="IPR052701">
    <property type="entry name" value="GAG_Ulvan_Degrading_Sulfatases"/>
</dbReference>
<feature type="domain" description="Sulfatase N-terminal" evidence="4">
    <location>
        <begin position="30"/>
        <end position="303"/>
    </location>
</feature>
<dbReference type="Proteomes" id="UP000307244">
    <property type="component" value="Unassembled WGS sequence"/>
</dbReference>
<evidence type="ECO:0000259" key="4">
    <source>
        <dbReference type="Pfam" id="PF00884"/>
    </source>
</evidence>
<dbReference type="CDD" id="cd16027">
    <property type="entry name" value="SGSH"/>
    <property type="match status" value="1"/>
</dbReference>
<dbReference type="PANTHER" id="PTHR43751:SF1">
    <property type="entry name" value="SULFATASE ATSG-RELATED"/>
    <property type="match status" value="1"/>
</dbReference>
<dbReference type="InterPro" id="IPR024607">
    <property type="entry name" value="Sulfatase_CS"/>
</dbReference>
<dbReference type="SUPFAM" id="SSF53649">
    <property type="entry name" value="Alkaline phosphatase-like"/>
    <property type="match status" value="1"/>
</dbReference>
<dbReference type="GO" id="GO:0016787">
    <property type="term" value="F:hydrolase activity"/>
    <property type="evidence" value="ECO:0007669"/>
    <property type="project" value="UniProtKB-KW"/>
</dbReference>
<dbReference type="InterPro" id="IPR000917">
    <property type="entry name" value="Sulfatase_N"/>
</dbReference>